<keyword evidence="2" id="KW-0732">Signal</keyword>
<feature type="chain" id="PRO_5032294480" description="Fibronectin type-III domain-containing protein" evidence="2">
    <location>
        <begin position="24"/>
        <end position="1252"/>
    </location>
</feature>
<name>A0A7M1B9E6_9BACT</name>
<dbReference type="RefSeq" id="WP_193110606.1">
    <property type="nucleotide sequence ID" value="NZ_CP041406.1"/>
</dbReference>
<dbReference type="Proteomes" id="UP000593580">
    <property type="component" value="Chromosome"/>
</dbReference>
<proteinExistence type="predicted"/>
<feature type="compositionally biased region" description="Polar residues" evidence="1">
    <location>
        <begin position="1225"/>
        <end position="1245"/>
    </location>
</feature>
<evidence type="ECO:0000256" key="2">
    <source>
        <dbReference type="SAM" id="SignalP"/>
    </source>
</evidence>
<dbReference type="PROSITE" id="PS51257">
    <property type="entry name" value="PROKAR_LIPOPROTEIN"/>
    <property type="match status" value="1"/>
</dbReference>
<keyword evidence="4" id="KW-1185">Reference proteome</keyword>
<dbReference type="EMBL" id="CP041406">
    <property type="protein sequence ID" value="QOP46347.1"/>
    <property type="molecule type" value="Genomic_DNA"/>
</dbReference>
<reference evidence="3 4" key="1">
    <citation type="submission" date="2019-07" db="EMBL/GenBank/DDBJ databases">
        <title>Sulfurimonas paralvinellae sp. nov., a novel mesophilic, hydrogen- and sulfur-oxidizing chemolithoautotroph within the Epsilonproteo- bacteria isolated from a deep-sea hydrothermal vent polychaete nest, reclassification of Thiomicrospira denitrificans as Sulfurimonas denitrificans comb. nov. and emended description of the genus Sulfurimonas.</title>
        <authorList>
            <person name="Wang S."/>
            <person name="Jiang L."/>
            <person name="Shao Z."/>
        </authorList>
    </citation>
    <scope>NUCLEOTIDE SEQUENCE [LARGE SCALE GENOMIC DNA]</scope>
    <source>
        <strain evidence="3 4">GO25</strain>
    </source>
</reference>
<sequence length="1252" mass="137357">MKSFSKKTIFLLLLIIIPTSSIAATACTGTTATCSYDITAAELASQIEGSGITITNPVITHGSGSQVGIFSNGINGSNLEIDEGITLTCMSVEESFTTNSSWSTSITASDTYTDADLTGIDDKAIYNPVIFEFDVTLDENTRLLLIDYQFASEEYNEYVGSQYNDAFGFFISGGDLNQTYNIARVVDNQTYVTINDINNYDTVTLNNVNNGTAGQYGTQANVNTANTAYYIDNDQNNQGGTSPVLVEYDGLTHTLHATLDNLTPGETYHFKMAIADTADAYWDTGVFINKIRGLRAPKLCYDYAYKQNERYITAEYNDSVGPYIDTDVSTSEPLEIAMYFKNQEESDLAVSNVKLNVLDINTSQAAYSSESVYVTQPGSVYPEHIADNTLGMTTTNSEILNIPIDSFDSFENFYTYFSINPQTSHLTMPIVARLDYNITIPLSATQSVTLPRSSLIDQDIPICGGGASSYKPAYGLFNIIENGLNPGKSAGDNNLFYNLNTQVVNRTPNISVVSMDENNLDTLKDINGSVIVAVDMVDLGAFHDTVASCNEESNAISKRVWTTIDNAAQAAVSLLPGEARVNATFRVSYNADGNNTGALHLIPAATDGSGNVISWNVANFPSLAGNNCLQDMDGNPNNVDTVPSWCNNAGTAAASAMDFDELVACQQCIYGYDTKFICSRDNFAVRPEAFHIQIKDQNQTVTTANEPLIGTNTSTSPLKLAAGYNYILEINATNHLDNNASRGYYTGIDTAYIWSPPVGKDISGCNDDNNYTANINFGNGIADQNTSLNQVGAYSFNISDTKWTAVDSDLNYLMDTNRTNHYLAPYSAHFLTGTDCVLNSDFVDQSAVNDNLTGCDINSTHSTHISSTQTITYNDLNISFYPYKFDINGSVTGNPILPTVGINYQAVAPIHAFVYMSDINNSADENMSYHLNGFISAAGYNDVLVGNFVEKCYATPLTITIKTTNRDLNDTEGNHVTFRARFHDVNKTTTKPITNLDVNVSDTAPNVAEFQFDTNESHFYKTSNGSIRTYLNLNYDRNVTKTVNPKAIIFLSYDVNDTNISHAFHADLLNNKTSEMKKDLNTTLPIKFYYGRAHAGKQRFEVPTDNPYTTNIYYEIYCYNAGCNLALIPSIQHVDDIRWYQNTLHVTTNDGNVSSPLTEQGAFNVTSSIPANGTNTTTANLNYNGALGYPYTTTMEINASNWLIYNENDANAQTNPFQVEFNNANSSWSGERETTTTTKASNVSKTNRRTMW</sequence>
<evidence type="ECO:0008006" key="5">
    <source>
        <dbReference type="Google" id="ProtNLM"/>
    </source>
</evidence>
<evidence type="ECO:0000256" key="1">
    <source>
        <dbReference type="SAM" id="MobiDB-lite"/>
    </source>
</evidence>
<feature type="region of interest" description="Disordered" evidence="1">
    <location>
        <begin position="1225"/>
        <end position="1252"/>
    </location>
</feature>
<protein>
    <recommendedName>
        <fullName evidence="5">Fibronectin type-III domain-containing protein</fullName>
    </recommendedName>
</protein>
<gene>
    <name evidence="3" type="ORF">FM071_08615</name>
</gene>
<dbReference type="InterPro" id="IPR049804">
    <property type="entry name" value="Choice_anch_L"/>
</dbReference>
<evidence type="ECO:0000313" key="4">
    <source>
        <dbReference type="Proteomes" id="UP000593580"/>
    </source>
</evidence>
<accession>A0A7M1B9E6</accession>
<organism evidence="3 4">
    <name type="scientific">Sulfurimonas paralvinellae</name>
    <dbReference type="NCBI Taxonomy" id="317658"/>
    <lineage>
        <taxon>Bacteria</taxon>
        <taxon>Pseudomonadati</taxon>
        <taxon>Campylobacterota</taxon>
        <taxon>Epsilonproteobacteria</taxon>
        <taxon>Campylobacterales</taxon>
        <taxon>Sulfurimonadaceae</taxon>
        <taxon>Sulfurimonas</taxon>
    </lineage>
</organism>
<dbReference type="NCBIfam" id="NF038133">
    <property type="entry name" value="choice_anch_L"/>
    <property type="match status" value="1"/>
</dbReference>
<dbReference type="AlphaFoldDB" id="A0A7M1B9E6"/>
<feature type="signal peptide" evidence="2">
    <location>
        <begin position="1"/>
        <end position="23"/>
    </location>
</feature>
<evidence type="ECO:0000313" key="3">
    <source>
        <dbReference type="EMBL" id="QOP46347.1"/>
    </source>
</evidence>
<dbReference type="KEGG" id="spal:FM071_08615"/>